<dbReference type="AlphaFoldDB" id="A0AAV3PV39"/>
<accession>A0AAV3PV39</accession>
<proteinExistence type="predicted"/>
<evidence type="ECO:0000313" key="2">
    <source>
        <dbReference type="EMBL" id="GAA0155006.1"/>
    </source>
</evidence>
<protein>
    <recommendedName>
        <fullName evidence="4">Transposase MuDR plant domain-containing protein</fullName>
    </recommendedName>
</protein>
<name>A0AAV3PV39_LITER</name>
<evidence type="ECO:0008006" key="4">
    <source>
        <dbReference type="Google" id="ProtNLM"/>
    </source>
</evidence>
<reference evidence="2 3" key="1">
    <citation type="submission" date="2024-01" db="EMBL/GenBank/DDBJ databases">
        <title>The complete chloroplast genome sequence of Lithospermum erythrorhizon: insights into the phylogenetic relationship among Boraginaceae species and the maternal lineages of purple gromwells.</title>
        <authorList>
            <person name="Okada T."/>
            <person name="Watanabe K."/>
        </authorList>
    </citation>
    <scope>NUCLEOTIDE SEQUENCE [LARGE SCALE GENOMIC DNA]</scope>
</reference>
<dbReference type="Proteomes" id="UP001454036">
    <property type="component" value="Unassembled WGS sequence"/>
</dbReference>
<sequence>MEENFEGGGSQIFGQRGERRGKWMRMEIVVCGAPGKKKYKGPYARRGIQFRERRLVGNVPNTSDDSNHALDENVDDSDFDSGNTTSDSDKDVTYKFTDEMRKKNRYVHFNEKTIKNSKLFTCLVFSSSSQFKEVMTWYSTVRRKDIWFTCNEKYRFGARCLFPCEWFVWLSRDKKLNDKDLVIKTISKNYTNCVPSKKRMLIKSSWLAKVLIDWFRLLPNMSLKVLKVAMDKKFGLMITDHQARRVKEKGLENY</sequence>
<comment type="caution">
    <text evidence="2">The sequence shown here is derived from an EMBL/GenBank/DDBJ whole genome shotgun (WGS) entry which is preliminary data.</text>
</comment>
<gene>
    <name evidence="2" type="ORF">LIER_43303</name>
</gene>
<feature type="region of interest" description="Disordered" evidence="1">
    <location>
        <begin position="54"/>
        <end position="86"/>
    </location>
</feature>
<keyword evidence="3" id="KW-1185">Reference proteome</keyword>
<organism evidence="2 3">
    <name type="scientific">Lithospermum erythrorhizon</name>
    <name type="common">Purple gromwell</name>
    <name type="synonym">Lithospermum officinale var. erythrorhizon</name>
    <dbReference type="NCBI Taxonomy" id="34254"/>
    <lineage>
        <taxon>Eukaryota</taxon>
        <taxon>Viridiplantae</taxon>
        <taxon>Streptophyta</taxon>
        <taxon>Embryophyta</taxon>
        <taxon>Tracheophyta</taxon>
        <taxon>Spermatophyta</taxon>
        <taxon>Magnoliopsida</taxon>
        <taxon>eudicotyledons</taxon>
        <taxon>Gunneridae</taxon>
        <taxon>Pentapetalae</taxon>
        <taxon>asterids</taxon>
        <taxon>lamiids</taxon>
        <taxon>Boraginales</taxon>
        <taxon>Boraginaceae</taxon>
        <taxon>Boraginoideae</taxon>
        <taxon>Lithospermeae</taxon>
        <taxon>Lithospermum</taxon>
    </lineage>
</organism>
<evidence type="ECO:0000256" key="1">
    <source>
        <dbReference type="SAM" id="MobiDB-lite"/>
    </source>
</evidence>
<evidence type="ECO:0000313" key="3">
    <source>
        <dbReference type="Proteomes" id="UP001454036"/>
    </source>
</evidence>
<dbReference type="EMBL" id="BAABME010034089">
    <property type="protein sequence ID" value="GAA0155006.1"/>
    <property type="molecule type" value="Genomic_DNA"/>
</dbReference>